<dbReference type="InterPro" id="IPR001229">
    <property type="entry name" value="Jacalin-like_lectin_dom"/>
</dbReference>
<dbReference type="OMA" id="CAISFTY"/>
<keyword evidence="2" id="KW-0812">Transmembrane</keyword>
<reference evidence="5" key="1">
    <citation type="submission" date="2013-06" db="EMBL/GenBank/DDBJ databases">
        <authorList>
            <person name="Zhao Q."/>
        </authorList>
    </citation>
    <scope>NUCLEOTIDE SEQUENCE</scope>
    <source>
        <strain evidence="5">cv. W1943</strain>
    </source>
</reference>
<dbReference type="Pfam" id="PF01419">
    <property type="entry name" value="Jacalin"/>
    <property type="match status" value="1"/>
</dbReference>
<dbReference type="EnsemblPlants" id="ORUFI08G14200.1">
    <property type="protein sequence ID" value="ORUFI08G14200.1"/>
    <property type="gene ID" value="ORUFI08G14200"/>
</dbReference>
<reference evidence="4" key="2">
    <citation type="submission" date="2015-06" db="UniProtKB">
        <authorList>
            <consortium name="EnsemblPlants"/>
        </authorList>
    </citation>
    <scope>IDENTIFICATION</scope>
</reference>
<feature type="transmembrane region" description="Helical" evidence="2">
    <location>
        <begin position="130"/>
        <end position="151"/>
    </location>
</feature>
<dbReference type="GO" id="GO:0030246">
    <property type="term" value="F:carbohydrate binding"/>
    <property type="evidence" value="ECO:0007669"/>
    <property type="project" value="UniProtKB-KW"/>
</dbReference>
<dbReference type="PROSITE" id="PS51752">
    <property type="entry name" value="JACALIN_LECTIN"/>
    <property type="match status" value="1"/>
</dbReference>
<dbReference type="PANTHER" id="PTHR46506">
    <property type="entry name" value="OS05G0143600 PROTEIN"/>
    <property type="match status" value="1"/>
</dbReference>
<proteinExistence type="predicted"/>
<dbReference type="AlphaFoldDB" id="A0A0E0QI62"/>
<evidence type="ECO:0000313" key="5">
    <source>
        <dbReference type="Proteomes" id="UP000008022"/>
    </source>
</evidence>
<dbReference type="InterPro" id="IPR036404">
    <property type="entry name" value="Jacalin-like_lectin_dom_sf"/>
</dbReference>
<dbReference type="SUPFAM" id="SSF51101">
    <property type="entry name" value="Mannose-binding lectins"/>
    <property type="match status" value="1"/>
</dbReference>
<evidence type="ECO:0000259" key="3">
    <source>
        <dbReference type="PROSITE" id="PS51752"/>
    </source>
</evidence>
<evidence type="ECO:0000256" key="1">
    <source>
        <dbReference type="ARBA" id="ARBA00022734"/>
    </source>
</evidence>
<dbReference type="Gene3D" id="2.100.10.30">
    <property type="entry name" value="Jacalin-like lectin domain"/>
    <property type="match status" value="1"/>
</dbReference>
<keyword evidence="5" id="KW-1185">Reference proteome</keyword>
<protein>
    <recommendedName>
        <fullName evidence="3">Jacalin-type lectin domain-containing protein</fullName>
    </recommendedName>
</protein>
<dbReference type="SMART" id="SM00915">
    <property type="entry name" value="Jacalin"/>
    <property type="match status" value="1"/>
</dbReference>
<keyword evidence="2" id="KW-0472">Membrane</keyword>
<feature type="domain" description="Jacalin-type lectin" evidence="3">
    <location>
        <begin position="4"/>
        <end position="152"/>
    </location>
</feature>
<name>A0A0E0QI62_ORYRU</name>
<evidence type="ECO:0000256" key="2">
    <source>
        <dbReference type="SAM" id="Phobius"/>
    </source>
</evidence>
<dbReference type="Proteomes" id="UP000008022">
    <property type="component" value="Unassembled WGS sequence"/>
</dbReference>
<evidence type="ECO:0000313" key="4">
    <source>
        <dbReference type="EnsemblPlants" id="ORUFI08G14200.1"/>
    </source>
</evidence>
<dbReference type="Gramene" id="ORUFI08G14200.1">
    <property type="protein sequence ID" value="ORUFI08G14200.1"/>
    <property type="gene ID" value="ORUFI08G14200"/>
</dbReference>
<organism evidence="4 5">
    <name type="scientific">Oryza rufipogon</name>
    <name type="common">Brownbeard rice</name>
    <name type="synonym">Asian wild rice</name>
    <dbReference type="NCBI Taxonomy" id="4529"/>
    <lineage>
        <taxon>Eukaryota</taxon>
        <taxon>Viridiplantae</taxon>
        <taxon>Streptophyta</taxon>
        <taxon>Embryophyta</taxon>
        <taxon>Tracheophyta</taxon>
        <taxon>Spermatophyta</taxon>
        <taxon>Magnoliopsida</taxon>
        <taxon>Liliopsida</taxon>
        <taxon>Poales</taxon>
        <taxon>Poaceae</taxon>
        <taxon>BOP clade</taxon>
        <taxon>Oryzoideae</taxon>
        <taxon>Oryzeae</taxon>
        <taxon>Oryzinae</taxon>
        <taxon>Oryza</taxon>
    </lineage>
</organism>
<keyword evidence="1" id="KW-0430">Lectin</keyword>
<accession>A0A0E0QI62</accession>
<dbReference type="HOGENOM" id="CLU_078923_4_0_1"/>
<keyword evidence="2" id="KW-1133">Transmembrane helix</keyword>
<sequence>MNTVAAVGTFGGTVGTLMEITEAPPKRLASITVYVTQNDGGNAKRVCAISFTYFDADGKDHKVGPWGCEITDEVTPNQVNIKGNERVIEISGTADGNIKSLNISTNYGITYPFGDKNVGKEFKIPVHNSAIVGFFALTSGIGLNAVGAYVIPENKH</sequence>